<dbReference type="OrthoDB" id="10394435at2759"/>
<dbReference type="OMA" id="CPYLHNL"/>
<keyword evidence="2" id="KW-1185">Reference proteome</keyword>
<dbReference type="Gene3D" id="3.80.10.10">
    <property type="entry name" value="Ribonuclease Inhibitor"/>
    <property type="match status" value="1"/>
</dbReference>
<sequence length="572" mass="64455">MYLRLRANQDGESLAAYLHRDNAPSVRELDLTDCVLLVRGEWPALIVQCSYLTTLRCLGCGFQPTDIITLLWRLRHLVVVEFSLLLETDAQSELQRMAHAVVQYGSDAKAPSLRRMYVEVGYVHAIFLPVLLRSCPYLHNLQVHFSGGIFWYAFRLLHDAIVSDDSVEIITFTAELSAPVQLDPRAPLDLTSCAAICSNVTHSKSTGSFSVVRLADLADDVVQGRPPRILPVQMILVAVHHEGDITEKWIRMASQGHDWAHVRQLCLLLLAPDPACIQHPMASITYRNVLFQFFSTALSNIVELNLSLFHFGPDLDFGWILREVFLVNLKSLSASLCGLRSASTLDYLSHRCPFLDDLDVRVLGTCGDAAVPCACCDTHWRRYIDGVRGDEWGPLFYRRLRRLTLADIADPVWLLWFVDSCGPTDTVRICNTPRMPDYVILTRALARKSMPTSLVLRHDHLRFDDPSLLHGLRSIVSLQYLYLISAVYLPLDVVLQCVRGLSAGLPHLLCVHVHWRGTLGDTDVRRVTWMRLPDPRDRQGVLQVDGPCFQSCSTATFIGLAKPLYHEVQPMV</sequence>
<accession>A0A9J6ES31</accession>
<name>A0A9J6ES31_RHIMP</name>
<reference evidence="1" key="2">
    <citation type="submission" date="2021-09" db="EMBL/GenBank/DDBJ databases">
        <authorList>
            <person name="Jia N."/>
            <person name="Wang J."/>
            <person name="Shi W."/>
            <person name="Du L."/>
            <person name="Sun Y."/>
            <person name="Zhan W."/>
            <person name="Jiang J."/>
            <person name="Wang Q."/>
            <person name="Zhang B."/>
            <person name="Ji P."/>
            <person name="Sakyi L.B."/>
            <person name="Cui X."/>
            <person name="Yuan T."/>
            <person name="Jiang B."/>
            <person name="Yang W."/>
            <person name="Lam T.T.-Y."/>
            <person name="Chang Q."/>
            <person name="Ding S."/>
            <person name="Wang X."/>
            <person name="Zhu J."/>
            <person name="Ruan X."/>
            <person name="Zhao L."/>
            <person name="Wei J."/>
            <person name="Que T."/>
            <person name="Du C."/>
            <person name="Cheng J."/>
            <person name="Dai P."/>
            <person name="Han X."/>
            <person name="Huang E."/>
            <person name="Gao Y."/>
            <person name="Liu J."/>
            <person name="Shao H."/>
            <person name="Ye R."/>
            <person name="Li L."/>
            <person name="Wei W."/>
            <person name="Wang X."/>
            <person name="Wang C."/>
            <person name="Huo Q."/>
            <person name="Li W."/>
            <person name="Guo W."/>
            <person name="Chen H."/>
            <person name="Chen S."/>
            <person name="Zhou L."/>
            <person name="Zhou L."/>
            <person name="Ni X."/>
            <person name="Tian J."/>
            <person name="Zhou Y."/>
            <person name="Sheng Y."/>
            <person name="Liu T."/>
            <person name="Pan Y."/>
            <person name="Xia L."/>
            <person name="Li J."/>
            <person name="Zhao F."/>
            <person name="Cao W."/>
        </authorList>
    </citation>
    <scope>NUCLEOTIDE SEQUENCE</scope>
    <source>
        <strain evidence="1">Rmic-2018</strain>
        <tissue evidence="1">Larvae</tissue>
    </source>
</reference>
<gene>
    <name evidence="1" type="ORF">HPB51_006149</name>
</gene>
<dbReference type="Proteomes" id="UP000821866">
    <property type="component" value="Chromosome 10"/>
</dbReference>
<dbReference type="AlphaFoldDB" id="A0A9J6ES31"/>
<proteinExistence type="predicted"/>
<organism evidence="1 2">
    <name type="scientific">Rhipicephalus microplus</name>
    <name type="common">Cattle tick</name>
    <name type="synonym">Boophilus microplus</name>
    <dbReference type="NCBI Taxonomy" id="6941"/>
    <lineage>
        <taxon>Eukaryota</taxon>
        <taxon>Metazoa</taxon>
        <taxon>Ecdysozoa</taxon>
        <taxon>Arthropoda</taxon>
        <taxon>Chelicerata</taxon>
        <taxon>Arachnida</taxon>
        <taxon>Acari</taxon>
        <taxon>Parasitiformes</taxon>
        <taxon>Ixodida</taxon>
        <taxon>Ixodoidea</taxon>
        <taxon>Ixodidae</taxon>
        <taxon>Rhipicephalinae</taxon>
        <taxon>Rhipicephalus</taxon>
        <taxon>Boophilus</taxon>
    </lineage>
</organism>
<dbReference type="InterPro" id="IPR032675">
    <property type="entry name" value="LRR_dom_sf"/>
</dbReference>
<reference evidence="1" key="1">
    <citation type="journal article" date="2020" name="Cell">
        <title>Large-Scale Comparative Analyses of Tick Genomes Elucidate Their Genetic Diversity and Vector Capacities.</title>
        <authorList>
            <consortium name="Tick Genome and Microbiome Consortium (TIGMIC)"/>
            <person name="Jia N."/>
            <person name="Wang J."/>
            <person name="Shi W."/>
            <person name="Du L."/>
            <person name="Sun Y."/>
            <person name="Zhan W."/>
            <person name="Jiang J.F."/>
            <person name="Wang Q."/>
            <person name="Zhang B."/>
            <person name="Ji P."/>
            <person name="Bell-Sakyi L."/>
            <person name="Cui X.M."/>
            <person name="Yuan T.T."/>
            <person name="Jiang B.G."/>
            <person name="Yang W.F."/>
            <person name="Lam T.T."/>
            <person name="Chang Q.C."/>
            <person name="Ding S.J."/>
            <person name="Wang X.J."/>
            <person name="Zhu J.G."/>
            <person name="Ruan X.D."/>
            <person name="Zhao L."/>
            <person name="Wei J.T."/>
            <person name="Ye R.Z."/>
            <person name="Que T.C."/>
            <person name="Du C.H."/>
            <person name="Zhou Y.H."/>
            <person name="Cheng J.X."/>
            <person name="Dai P.F."/>
            <person name="Guo W.B."/>
            <person name="Han X.H."/>
            <person name="Huang E.J."/>
            <person name="Li L.F."/>
            <person name="Wei W."/>
            <person name="Gao Y.C."/>
            <person name="Liu J.Z."/>
            <person name="Shao H.Z."/>
            <person name="Wang X."/>
            <person name="Wang C.C."/>
            <person name="Yang T.C."/>
            <person name="Huo Q.B."/>
            <person name="Li W."/>
            <person name="Chen H.Y."/>
            <person name="Chen S.E."/>
            <person name="Zhou L.G."/>
            <person name="Ni X.B."/>
            <person name="Tian J.H."/>
            <person name="Sheng Y."/>
            <person name="Liu T."/>
            <person name="Pan Y.S."/>
            <person name="Xia L.Y."/>
            <person name="Li J."/>
            <person name="Zhao F."/>
            <person name="Cao W.C."/>
        </authorList>
    </citation>
    <scope>NUCLEOTIDE SEQUENCE</scope>
    <source>
        <strain evidence="1">Rmic-2018</strain>
    </source>
</reference>
<dbReference type="SUPFAM" id="SSF52047">
    <property type="entry name" value="RNI-like"/>
    <property type="match status" value="1"/>
</dbReference>
<dbReference type="EMBL" id="JABSTU010000002">
    <property type="protein sequence ID" value="KAH8036880.1"/>
    <property type="molecule type" value="Genomic_DNA"/>
</dbReference>
<dbReference type="VEuPathDB" id="VectorBase:LOC119180007"/>
<evidence type="ECO:0000313" key="2">
    <source>
        <dbReference type="Proteomes" id="UP000821866"/>
    </source>
</evidence>
<evidence type="ECO:0000313" key="1">
    <source>
        <dbReference type="EMBL" id="KAH8036880.1"/>
    </source>
</evidence>
<comment type="caution">
    <text evidence="1">The sequence shown here is derived from an EMBL/GenBank/DDBJ whole genome shotgun (WGS) entry which is preliminary data.</text>
</comment>
<protein>
    <submittedName>
        <fullName evidence="1">Uncharacterized protein</fullName>
    </submittedName>
</protein>